<dbReference type="SUPFAM" id="SSF53335">
    <property type="entry name" value="S-adenosyl-L-methionine-dependent methyltransferases"/>
    <property type="match status" value="1"/>
</dbReference>
<organism evidence="4 5">
    <name type="scientific">Candidatus Reconcilbacillus cellulovorans</name>
    <dbReference type="NCBI Taxonomy" id="1906605"/>
    <lineage>
        <taxon>Bacteria</taxon>
        <taxon>Bacillati</taxon>
        <taxon>Bacillota</taxon>
        <taxon>Bacilli</taxon>
        <taxon>Bacillales</taxon>
        <taxon>Paenibacillaceae</taxon>
        <taxon>Candidatus Reconcilbacillus</taxon>
    </lineage>
</organism>
<dbReference type="EMBL" id="MOXJ01000042">
    <property type="protein sequence ID" value="PDO09391.1"/>
    <property type="molecule type" value="Genomic_DNA"/>
</dbReference>
<keyword evidence="1" id="KW-0175">Coiled coil</keyword>
<dbReference type="CDD" id="cd03801">
    <property type="entry name" value="GT4_PimA-like"/>
    <property type="match status" value="1"/>
</dbReference>
<dbReference type="Pfam" id="PF13692">
    <property type="entry name" value="Glyco_trans_1_4"/>
    <property type="match status" value="1"/>
</dbReference>
<dbReference type="Proteomes" id="UP000243688">
    <property type="component" value="Unassembled WGS sequence"/>
</dbReference>
<dbReference type="CDD" id="cd02440">
    <property type="entry name" value="AdoMet_MTases"/>
    <property type="match status" value="1"/>
</dbReference>
<dbReference type="SUPFAM" id="SSF53448">
    <property type="entry name" value="Nucleotide-diphospho-sugar transferases"/>
    <property type="match status" value="1"/>
</dbReference>
<evidence type="ECO:0000259" key="3">
    <source>
        <dbReference type="Pfam" id="PF08241"/>
    </source>
</evidence>
<keyword evidence="4" id="KW-0808">Transferase</keyword>
<reference evidence="4 5" key="1">
    <citation type="submission" date="2016-12" db="EMBL/GenBank/DDBJ databases">
        <title>Candidatus Reconcilibacillus cellulovorans genome.</title>
        <authorList>
            <person name="Kolinko S."/>
            <person name="Wu Y.-W."/>
            <person name="Tachea F."/>
            <person name="Denzel E."/>
            <person name="Hiras J."/>
            <person name="Baecker N."/>
            <person name="Chan L.J."/>
            <person name="Eichorst S.A."/>
            <person name="Frey D."/>
            <person name="Adams P.D."/>
            <person name="Pray T."/>
            <person name="Tanjore D."/>
            <person name="Petzold C.J."/>
            <person name="Gladden J.M."/>
            <person name="Simmons B.A."/>
            <person name="Singer S.W."/>
        </authorList>
    </citation>
    <scope>NUCLEOTIDE SEQUENCE [LARGE SCALE GENOMIC DNA]</scope>
    <source>
        <strain evidence="4">JTherm</strain>
    </source>
</reference>
<dbReference type="Gene3D" id="3.90.550.10">
    <property type="entry name" value="Spore Coat Polysaccharide Biosynthesis Protein SpsA, Chain A"/>
    <property type="match status" value="1"/>
</dbReference>
<dbReference type="PANTHER" id="PTHR43179:SF7">
    <property type="entry name" value="RHAMNOSYLTRANSFERASE WBBL"/>
    <property type="match status" value="1"/>
</dbReference>
<dbReference type="SUPFAM" id="SSF53756">
    <property type="entry name" value="UDP-Glycosyltransferase/glycogen phosphorylase"/>
    <property type="match status" value="1"/>
</dbReference>
<dbReference type="InterPro" id="IPR013216">
    <property type="entry name" value="Methyltransf_11"/>
</dbReference>
<dbReference type="CDD" id="cd04186">
    <property type="entry name" value="GT_2_like_c"/>
    <property type="match status" value="1"/>
</dbReference>
<feature type="domain" description="Methyltransferase type 11" evidence="3">
    <location>
        <begin position="38"/>
        <end position="133"/>
    </location>
</feature>
<dbReference type="Gene3D" id="3.40.50.150">
    <property type="entry name" value="Vaccinia Virus protein VP39"/>
    <property type="match status" value="1"/>
</dbReference>
<dbReference type="InterPro" id="IPR029063">
    <property type="entry name" value="SAM-dependent_MTases_sf"/>
</dbReference>
<dbReference type="PANTHER" id="PTHR43179">
    <property type="entry name" value="RHAMNOSYLTRANSFERASE WBBL"/>
    <property type="match status" value="1"/>
</dbReference>
<protein>
    <submittedName>
        <fullName evidence="4">Glycosyl transferase family 2</fullName>
    </submittedName>
</protein>
<dbReference type="Pfam" id="PF08241">
    <property type="entry name" value="Methyltransf_11"/>
    <property type="match status" value="1"/>
</dbReference>
<dbReference type="Pfam" id="PF00535">
    <property type="entry name" value="Glycos_transf_2"/>
    <property type="match status" value="1"/>
</dbReference>
<accession>A0A2A6DX72</accession>
<feature type="coiled-coil region" evidence="1">
    <location>
        <begin position="332"/>
        <end position="359"/>
    </location>
</feature>
<proteinExistence type="predicted"/>
<dbReference type="InterPro" id="IPR029044">
    <property type="entry name" value="Nucleotide-diphossugar_trans"/>
</dbReference>
<evidence type="ECO:0000256" key="1">
    <source>
        <dbReference type="SAM" id="Coils"/>
    </source>
</evidence>
<evidence type="ECO:0000313" key="5">
    <source>
        <dbReference type="Proteomes" id="UP000243688"/>
    </source>
</evidence>
<dbReference type="Gene3D" id="3.40.50.2000">
    <property type="entry name" value="Glycogen Phosphorylase B"/>
    <property type="match status" value="1"/>
</dbReference>
<evidence type="ECO:0000259" key="2">
    <source>
        <dbReference type="Pfam" id="PF00535"/>
    </source>
</evidence>
<comment type="caution">
    <text evidence="4">The sequence shown here is derived from an EMBL/GenBank/DDBJ whole genome shotgun (WGS) entry which is preliminary data.</text>
</comment>
<dbReference type="GO" id="GO:0008757">
    <property type="term" value="F:S-adenosylmethionine-dependent methyltransferase activity"/>
    <property type="evidence" value="ECO:0007669"/>
    <property type="project" value="InterPro"/>
</dbReference>
<name>A0A2A6DX72_9BACL</name>
<evidence type="ECO:0000313" key="4">
    <source>
        <dbReference type="EMBL" id="PDO09391.1"/>
    </source>
</evidence>
<gene>
    <name evidence="4" type="ORF">BLM47_12840</name>
</gene>
<dbReference type="InterPro" id="IPR001173">
    <property type="entry name" value="Glyco_trans_2-like"/>
</dbReference>
<sequence>MKFTGERYIPNVADRQMEVEHLQRYMSILPLVKNKVVLDAACGEGYGAALIAQYATKVYGIDIDSETISHAELTYKASNLEFICAPVQRTELPAQSIDVVVSFETIEHLDEEEQENFLLEVKRVLREDGFLIISTPDKYWYTDVWNNKNSFHKRELNREEFYQILKKYFPHVDFYYQKFEVISVIGKKEERYYKSLTELAGGNSDVFYDGKYIIGVCGRYPLKEGGISSVVFDVHVQYRQLMDRIISLQNEVETRNAHIQKLNEIIKKNDILIAEFQEKGKCIEQLQRELDRKNSINQILIEELSLKNREIEIMGKRINDLSEKEKAIYAELEQSKHLIESQKNTIRQLSEKERMLEEILKSDGWKVLRAYYKVRDLLFPKESIRRLFLKILVYFIKNPQFLKLINKQNFRKFVYYMKVEKISNVENRFEAYFRRYLHSSTKKGIRLNKVGGGVFRERLIFPKHDEPLVSIIVPVYNQFNYTLSCLKSILENTPQNISYEVLVADDESTDETKNIENYVENIRVIRNGINKGFLKNCNYASKYAKGNYIVFLNNDTNVQNGWLDSLIELMESDPKIGLVGSKLIYPDGRLQEAGGIIWRDGTGWNYGRYDDPEKPEYNYVKEVDYISGAAIMIRADLWREIGGFDERYAPAYFEDADLAFEVRKHGYKVVYQPTSVVVHFEGVSHGNDMSSGIKSYQIRNREKFVEKWNDILKTQYFENGRNVFLARDRSGNKRTILVIDHYVPHFDKDAGSRSIYGYIKLFVKLGYTVKFIGDNFYRHEPYTTSLQKMGVEVLYGDWYKDHIEKWLKENGQYIDFTYLNRPHISIKYIDLIRRYTSSKVIYYGHDLHYLRELREYEITKNKELLKSSGRWKEMECELFKKSDVVYYPSLFEVKIIKEQFPDVNVKAIPVYIFEDLPHEEYQLSFENRKDIMFVGGFNHRPNIDAVLWFVNEIWPKVLRSIPDLKFYIIGSNPPDIIKRLHSKSIVVTGFVTEEQLKEYYSKCKIAVVPLRYGAGVKGKVVEALFNQIPIITTSIGAEGLPDIEDHLIVVDDSSKFADKLVELYRSNDFLNNLSIKSRKYIIRYFSEEAALKVIESDFSK</sequence>
<dbReference type="AlphaFoldDB" id="A0A2A6DX72"/>
<feature type="domain" description="Glycosyltransferase 2-like" evidence="2">
    <location>
        <begin position="470"/>
        <end position="635"/>
    </location>
</feature>